<reference evidence="2 3" key="1">
    <citation type="submission" date="2015-10" db="EMBL/GenBank/DDBJ databases">
        <title>Genomic differences between typical nodule nitrogen-fixing rhizobial strains and those coming from bean seeds.</title>
        <authorList>
            <person name="Peralta H."/>
            <person name="Aguilar-Vera A."/>
            <person name="Diaz R."/>
            <person name="Mora Y."/>
            <person name="Martinez-Batallar G."/>
            <person name="Salazar E."/>
            <person name="Vargas-Lagunas C."/>
            <person name="Encarnacion S."/>
            <person name="Girard L."/>
            <person name="Mora J."/>
        </authorList>
    </citation>
    <scope>NUCLEOTIDE SEQUENCE [LARGE SCALE GENOMIC DNA]</scope>
    <source>
        <strain evidence="2 3">CFNEI 73</strain>
        <plasmid evidence="2 3">C</plasmid>
    </source>
</reference>
<evidence type="ECO:0000313" key="2">
    <source>
        <dbReference type="EMBL" id="APG94094.1"/>
    </source>
</evidence>
<feature type="signal peptide" evidence="1">
    <location>
        <begin position="1"/>
        <end position="21"/>
    </location>
</feature>
<geneLocation type="plasmid" evidence="2 3">
    <name>C</name>
</geneLocation>
<sequence>MMMRAVISALAIAAWSLPADAQSMSERLNDYPTEVRADYIFGCMAVSGQSRAVLGKCSCSIDVIASILPYDKYVQAETVLSLQQAGGEQVAMFKSAVVPRTMVADLRRAQAEAEMLCF</sequence>
<feature type="chain" id="PRO_5012453624" evidence="1">
    <location>
        <begin position="22"/>
        <end position="118"/>
    </location>
</feature>
<evidence type="ECO:0000256" key="1">
    <source>
        <dbReference type="SAM" id="SignalP"/>
    </source>
</evidence>
<dbReference type="KEGG" id="same:SAMCFNEI73_pC0372"/>
<keyword evidence="1" id="KW-0732">Signal</keyword>
<keyword evidence="3" id="KW-1185">Reference proteome</keyword>
<dbReference type="Proteomes" id="UP000182306">
    <property type="component" value="Plasmid C"/>
</dbReference>
<keyword evidence="2" id="KW-0614">Plasmid</keyword>
<name>A0A1L3LVG3_9HYPH</name>
<gene>
    <name evidence="2" type="ORF">SAMCFNEI73_pC0372</name>
</gene>
<protein>
    <submittedName>
        <fullName evidence="2">Uncharacterized protein</fullName>
    </submittedName>
</protein>
<accession>A0A1L3LVG3</accession>
<evidence type="ECO:0000313" key="3">
    <source>
        <dbReference type="Proteomes" id="UP000182306"/>
    </source>
</evidence>
<dbReference type="AlphaFoldDB" id="A0A1L3LVG3"/>
<organism evidence="2 3">
    <name type="scientific">Sinorhizobium americanum</name>
    <dbReference type="NCBI Taxonomy" id="194963"/>
    <lineage>
        <taxon>Bacteria</taxon>
        <taxon>Pseudomonadati</taxon>
        <taxon>Pseudomonadota</taxon>
        <taxon>Alphaproteobacteria</taxon>
        <taxon>Hyphomicrobiales</taxon>
        <taxon>Rhizobiaceae</taxon>
        <taxon>Sinorhizobium/Ensifer group</taxon>
        <taxon>Sinorhizobium</taxon>
    </lineage>
</organism>
<proteinExistence type="predicted"/>
<dbReference type="EMBL" id="CP013110">
    <property type="protein sequence ID" value="APG94094.1"/>
    <property type="molecule type" value="Genomic_DNA"/>
</dbReference>